<dbReference type="GO" id="GO:0005737">
    <property type="term" value="C:cytoplasm"/>
    <property type="evidence" value="ECO:0007669"/>
    <property type="project" value="UniProtKB-SubCell"/>
</dbReference>
<comment type="catalytic activity">
    <reaction evidence="1 16">
        <text>(R)-pantothenate + ATP = (R)-4'-phosphopantothenate + ADP + H(+)</text>
        <dbReference type="Rhea" id="RHEA:16373"/>
        <dbReference type="ChEBI" id="CHEBI:10986"/>
        <dbReference type="ChEBI" id="CHEBI:15378"/>
        <dbReference type="ChEBI" id="CHEBI:29032"/>
        <dbReference type="ChEBI" id="CHEBI:30616"/>
        <dbReference type="ChEBI" id="CHEBI:456216"/>
        <dbReference type="EC" id="2.7.1.33"/>
    </reaction>
</comment>
<evidence type="ECO:0000256" key="13">
    <source>
        <dbReference type="ARBA" id="ARBA00022993"/>
    </source>
</evidence>
<dbReference type="EMBL" id="MWIP01000009">
    <property type="protein sequence ID" value="KAF1685991.1"/>
    <property type="molecule type" value="Genomic_DNA"/>
</dbReference>
<evidence type="ECO:0000256" key="11">
    <source>
        <dbReference type="ARBA" id="ARBA00022840"/>
    </source>
</evidence>
<feature type="binding site" evidence="16">
    <location>
        <position position="125"/>
    </location>
    <ligand>
        <name>ATP</name>
        <dbReference type="ChEBI" id="CHEBI:30616"/>
    </ligand>
</feature>
<comment type="pathway">
    <text evidence="4 16">Cofactor biosynthesis; coenzyme A biosynthesis; CoA from (R)-pantothenate: step 1/5.</text>
</comment>
<dbReference type="CDD" id="cd24015">
    <property type="entry name" value="ASKHA_NBD_PanK-III"/>
    <property type="match status" value="1"/>
</dbReference>
<comment type="function">
    <text evidence="16">Catalyzes the phosphorylation of pantothenate (Pan), the first step in CoA biosynthesis.</text>
</comment>
<proteinExistence type="inferred from homology"/>
<feature type="binding site" evidence="16">
    <location>
        <begin position="7"/>
        <end position="14"/>
    </location>
    <ligand>
        <name>ATP</name>
        <dbReference type="ChEBI" id="CHEBI:30616"/>
    </ligand>
</feature>
<dbReference type="Pfam" id="PF03309">
    <property type="entry name" value="Pan_kinase"/>
    <property type="match status" value="1"/>
</dbReference>
<evidence type="ECO:0000256" key="10">
    <source>
        <dbReference type="ARBA" id="ARBA00022777"/>
    </source>
</evidence>
<sequence length="246" mass="25496">MSDWLFDLGNSRFKAAPWRPDGGIGQILAWPHGADALAAGDASQGPLPRGRRAWVASVAAPALTLQLLTLLRERFEQVRMAESRAECAGVRVAYAQPQRLGVDRFLALLGARAVGGDVLVAGVGTALTIDLLGADGTHHGGRIAASPTLMRQALHQRAAQLPASGGGYREFAGDTEDALASGCDGAAVALIERSLREGQARLGRAPALLLHGGGAPALQPLLPQARAHPALVLEGLALWASVDPDA</sequence>
<dbReference type="UniPathway" id="UPA00241">
    <property type="reaction ID" value="UER00352"/>
</dbReference>
<keyword evidence="9 16" id="KW-0547">Nucleotide-binding</keyword>
<evidence type="ECO:0000313" key="18">
    <source>
        <dbReference type="Proteomes" id="UP000462066"/>
    </source>
</evidence>
<keyword evidence="7 16" id="KW-0963">Cytoplasm</keyword>
<dbReference type="Proteomes" id="UP000462066">
    <property type="component" value="Unassembled WGS sequence"/>
</dbReference>
<organism evidence="17 18">
    <name type="scientific">Pseudoxanthomonas broegbernensis</name>
    <dbReference type="NCBI Taxonomy" id="83619"/>
    <lineage>
        <taxon>Bacteria</taxon>
        <taxon>Pseudomonadati</taxon>
        <taxon>Pseudomonadota</taxon>
        <taxon>Gammaproteobacteria</taxon>
        <taxon>Lysobacterales</taxon>
        <taxon>Lysobacteraceae</taxon>
        <taxon>Pseudoxanthomonas</taxon>
    </lineage>
</organism>
<evidence type="ECO:0000256" key="15">
    <source>
        <dbReference type="ARBA" id="ARBA00040883"/>
    </source>
</evidence>
<dbReference type="PANTHER" id="PTHR34265:SF1">
    <property type="entry name" value="TYPE III PANTOTHENATE KINASE"/>
    <property type="match status" value="1"/>
</dbReference>
<dbReference type="SUPFAM" id="SSF53067">
    <property type="entry name" value="Actin-like ATPase domain"/>
    <property type="match status" value="2"/>
</dbReference>
<dbReference type="NCBIfam" id="TIGR00671">
    <property type="entry name" value="baf"/>
    <property type="match status" value="1"/>
</dbReference>
<comment type="similarity">
    <text evidence="14 16">Belongs to the type III pantothenate kinase family.</text>
</comment>
<feature type="binding site" evidence="16">
    <location>
        <position position="175"/>
    </location>
    <ligand>
        <name>substrate</name>
    </ligand>
</feature>
<evidence type="ECO:0000256" key="8">
    <source>
        <dbReference type="ARBA" id="ARBA00022679"/>
    </source>
</evidence>
<keyword evidence="13 16" id="KW-0173">Coenzyme A biosynthesis</keyword>
<evidence type="ECO:0000313" key="17">
    <source>
        <dbReference type="EMBL" id="KAF1685991.1"/>
    </source>
</evidence>
<comment type="cofactor">
    <cofactor evidence="2">
        <name>K(+)</name>
        <dbReference type="ChEBI" id="CHEBI:29103"/>
    </cofactor>
</comment>
<reference evidence="17 18" key="1">
    <citation type="submission" date="2017-10" db="EMBL/GenBank/DDBJ databases">
        <title>Whole genome sequencing of Pseudoxanthomonas broegbernensis DSM 12573(T).</title>
        <authorList>
            <person name="Kumar S."/>
            <person name="Bansal K."/>
            <person name="Kaur A."/>
            <person name="Patil P."/>
            <person name="Sharma S."/>
            <person name="Patil P.B."/>
        </authorList>
    </citation>
    <scope>NUCLEOTIDE SEQUENCE [LARGE SCALE GENOMIC DNA]</scope>
    <source>
        <strain evidence="17 18">DSM 12573</strain>
    </source>
</reference>
<keyword evidence="11 16" id="KW-0067">ATP-binding</keyword>
<comment type="cofactor">
    <cofactor evidence="16">
        <name>NH4(+)</name>
        <dbReference type="ChEBI" id="CHEBI:28938"/>
    </cofactor>
    <cofactor evidence="16">
        <name>K(+)</name>
        <dbReference type="ChEBI" id="CHEBI:29103"/>
    </cofactor>
    <text evidence="16">A monovalent cation. Ammonium or potassium.</text>
</comment>
<evidence type="ECO:0000256" key="7">
    <source>
        <dbReference type="ARBA" id="ARBA00022490"/>
    </source>
</evidence>
<dbReference type="RefSeq" id="WP_162311315.1">
    <property type="nucleotide sequence ID" value="NZ_JACHGU010000001.1"/>
</dbReference>
<keyword evidence="12 16" id="KW-0630">Potassium</keyword>
<evidence type="ECO:0000256" key="14">
    <source>
        <dbReference type="ARBA" id="ARBA00038036"/>
    </source>
</evidence>
<evidence type="ECO:0000256" key="2">
    <source>
        <dbReference type="ARBA" id="ARBA00001958"/>
    </source>
</evidence>
<comment type="subcellular location">
    <subcellularLocation>
        <location evidence="3 16">Cytoplasm</location>
    </subcellularLocation>
</comment>
<evidence type="ECO:0000256" key="4">
    <source>
        <dbReference type="ARBA" id="ARBA00005225"/>
    </source>
</evidence>
<evidence type="ECO:0000256" key="3">
    <source>
        <dbReference type="ARBA" id="ARBA00004496"/>
    </source>
</evidence>
<dbReference type="EC" id="2.7.1.33" evidence="6 16"/>
<protein>
    <recommendedName>
        <fullName evidence="15 16">Type III pantothenate kinase</fullName>
        <ecNumber evidence="6 16">2.7.1.33</ecNumber>
    </recommendedName>
    <alternativeName>
        <fullName evidence="16">PanK-III</fullName>
    </alternativeName>
    <alternativeName>
        <fullName evidence="16">Pantothenic acid kinase</fullName>
    </alternativeName>
</protein>
<dbReference type="GO" id="GO:0005524">
    <property type="term" value="F:ATP binding"/>
    <property type="evidence" value="ECO:0007669"/>
    <property type="project" value="UniProtKB-UniRule"/>
</dbReference>
<evidence type="ECO:0000256" key="1">
    <source>
        <dbReference type="ARBA" id="ARBA00001206"/>
    </source>
</evidence>
<feature type="active site" description="Proton acceptor" evidence="16">
    <location>
        <position position="103"/>
    </location>
</feature>
<dbReference type="NCBIfam" id="NF009864">
    <property type="entry name" value="PRK13327.1"/>
    <property type="match status" value="1"/>
</dbReference>
<evidence type="ECO:0000256" key="5">
    <source>
        <dbReference type="ARBA" id="ARBA00011738"/>
    </source>
</evidence>
<evidence type="ECO:0000256" key="9">
    <source>
        <dbReference type="ARBA" id="ARBA00022741"/>
    </source>
</evidence>
<evidence type="ECO:0000256" key="16">
    <source>
        <dbReference type="HAMAP-Rule" id="MF_01274"/>
    </source>
</evidence>
<keyword evidence="8 16" id="KW-0808">Transferase</keyword>
<dbReference type="GO" id="GO:0015937">
    <property type="term" value="P:coenzyme A biosynthetic process"/>
    <property type="evidence" value="ECO:0007669"/>
    <property type="project" value="UniProtKB-UniRule"/>
</dbReference>
<dbReference type="GO" id="GO:0004594">
    <property type="term" value="F:pantothenate kinase activity"/>
    <property type="evidence" value="ECO:0007669"/>
    <property type="project" value="UniProtKB-UniRule"/>
</dbReference>
<keyword evidence="18" id="KW-1185">Reference proteome</keyword>
<accession>A0A7V8GLN8</accession>
<feature type="binding site" evidence="16">
    <location>
        <position position="94"/>
    </location>
    <ligand>
        <name>substrate</name>
    </ligand>
</feature>
<evidence type="ECO:0000256" key="12">
    <source>
        <dbReference type="ARBA" id="ARBA00022958"/>
    </source>
</evidence>
<gene>
    <name evidence="16" type="primary">coaX</name>
    <name evidence="17" type="ORF">B1992_09810</name>
</gene>
<dbReference type="PANTHER" id="PTHR34265">
    <property type="entry name" value="TYPE III PANTOTHENATE KINASE"/>
    <property type="match status" value="1"/>
</dbReference>
<dbReference type="AlphaFoldDB" id="A0A7V8GLN8"/>
<dbReference type="HAMAP" id="MF_01274">
    <property type="entry name" value="Pantothen_kinase_3"/>
    <property type="match status" value="1"/>
</dbReference>
<comment type="subunit">
    <text evidence="5 16">Homodimer.</text>
</comment>
<comment type="caution">
    <text evidence="16">Lacks conserved residue(s) required for the propagation of feature annotation.</text>
</comment>
<dbReference type="Gene3D" id="3.30.420.40">
    <property type="match status" value="2"/>
</dbReference>
<dbReference type="InterPro" id="IPR004619">
    <property type="entry name" value="Type_III_PanK"/>
</dbReference>
<keyword evidence="10 16" id="KW-0418">Kinase</keyword>
<name>A0A7V8GLN8_9GAMM</name>
<evidence type="ECO:0000256" key="6">
    <source>
        <dbReference type="ARBA" id="ARBA00012102"/>
    </source>
</evidence>
<feature type="binding site" evidence="16">
    <location>
        <begin position="101"/>
        <end position="104"/>
    </location>
    <ligand>
        <name>substrate</name>
    </ligand>
</feature>
<comment type="caution">
    <text evidence="17">The sequence shown here is derived from an EMBL/GenBank/DDBJ whole genome shotgun (WGS) entry which is preliminary data.</text>
</comment>
<dbReference type="InterPro" id="IPR043129">
    <property type="entry name" value="ATPase_NBD"/>
</dbReference>